<evidence type="ECO:0000256" key="1">
    <source>
        <dbReference type="SAM" id="SignalP"/>
    </source>
</evidence>
<sequence>MKSVFIRCALTLVLFFSQNGIAKGKEEINYFVSVYRKTAVGEPFNSLSIEKLVVMASPGMGEAQVQKINRELEKLYAAIYSDARSCYVPEIKHPWGFSMKHEQIHLAYGILGIVFDISAVCAGEPHFGKVVQNFSTRTGKAISSFQLVRRYMPSLIKAGAVPDESFLILGEEAAEILVDQNEHLLTPELKKDCDYYFKTTAFDTMVKQEGLVLLPVYQRAFSKCQKEYLLRIE</sequence>
<gene>
    <name evidence="2" type="ORF">C798_01410</name>
</gene>
<dbReference type="RefSeq" id="WP_017455112.1">
    <property type="nucleotide sequence ID" value="NZ_CP008956.1"/>
</dbReference>
<dbReference type="EMBL" id="CP008956">
    <property type="protein sequence ID" value="QJP98932.1"/>
    <property type="molecule type" value="Genomic_DNA"/>
</dbReference>
<name>A0A6M3ZKK4_9BURK</name>
<protein>
    <submittedName>
        <fullName evidence="2">Uncharacterized protein</fullName>
    </submittedName>
</protein>
<accession>A0A6M3ZKK4</accession>
<keyword evidence="1" id="KW-0732">Signal</keyword>
<evidence type="ECO:0000313" key="3">
    <source>
        <dbReference type="Proteomes" id="UP000501648"/>
    </source>
</evidence>
<reference evidence="2 3" key="1">
    <citation type="journal article" date="2012" name="J. Bacteriol.">
        <title>Genome sequence of the pathogenic Herbaspirillum seropedicae strain Os34, isolated from rice roots.</title>
        <authorList>
            <person name="Ye W."/>
            <person name="Ye S."/>
            <person name="Liu J."/>
            <person name="Chang S."/>
            <person name="Chen M."/>
            <person name="Zhu B."/>
            <person name="Guo L."/>
            <person name="An Q."/>
        </authorList>
    </citation>
    <scope>NUCLEOTIDE SEQUENCE [LARGE SCALE GENOMIC DNA]</scope>
    <source>
        <strain evidence="2 3">Os34</strain>
    </source>
</reference>
<dbReference type="Proteomes" id="UP000501648">
    <property type="component" value="Chromosome"/>
</dbReference>
<organism evidence="2 3">
    <name type="scientific">Herbaspirillum rubrisubalbicans Os34</name>
    <dbReference type="NCBI Taxonomy" id="1235827"/>
    <lineage>
        <taxon>Bacteria</taxon>
        <taxon>Pseudomonadati</taxon>
        <taxon>Pseudomonadota</taxon>
        <taxon>Betaproteobacteria</taxon>
        <taxon>Burkholderiales</taxon>
        <taxon>Oxalobacteraceae</taxon>
        <taxon>Herbaspirillum</taxon>
    </lineage>
</organism>
<proteinExistence type="predicted"/>
<evidence type="ECO:0000313" key="2">
    <source>
        <dbReference type="EMBL" id="QJP98932.1"/>
    </source>
</evidence>
<dbReference type="AlphaFoldDB" id="A0A6M3ZKK4"/>
<feature type="signal peptide" evidence="1">
    <location>
        <begin position="1"/>
        <end position="22"/>
    </location>
</feature>
<feature type="chain" id="PRO_5026874631" evidence="1">
    <location>
        <begin position="23"/>
        <end position="233"/>
    </location>
</feature>